<sequence>MELQEVAPEVFWCSHCLRYCRVEYSGNFKCCPQCGKVLGEITCCKLRRIQRANGSARIDDDASDDLHI</sequence>
<organism evidence="1 2">
    <name type="scientific">Ricinus communis</name>
    <name type="common">Castor bean</name>
    <dbReference type="NCBI Taxonomy" id="3988"/>
    <lineage>
        <taxon>Eukaryota</taxon>
        <taxon>Viridiplantae</taxon>
        <taxon>Streptophyta</taxon>
        <taxon>Embryophyta</taxon>
        <taxon>Tracheophyta</taxon>
        <taxon>Spermatophyta</taxon>
        <taxon>Magnoliopsida</taxon>
        <taxon>eudicotyledons</taxon>
        <taxon>Gunneridae</taxon>
        <taxon>Pentapetalae</taxon>
        <taxon>rosids</taxon>
        <taxon>fabids</taxon>
        <taxon>Malpighiales</taxon>
        <taxon>Euphorbiaceae</taxon>
        <taxon>Acalyphoideae</taxon>
        <taxon>Acalypheae</taxon>
        <taxon>Ricinus</taxon>
    </lineage>
</organism>
<dbReference type="AlphaFoldDB" id="B9T9V0"/>
<dbReference type="Proteomes" id="UP000008311">
    <property type="component" value="Unassembled WGS sequence"/>
</dbReference>
<evidence type="ECO:0000313" key="2">
    <source>
        <dbReference type="Proteomes" id="UP000008311"/>
    </source>
</evidence>
<gene>
    <name evidence="1" type="ORF">RCOM_0450860</name>
</gene>
<evidence type="ECO:0000313" key="1">
    <source>
        <dbReference type="EMBL" id="EEF27364.1"/>
    </source>
</evidence>
<dbReference type="InParanoid" id="B9T9V0"/>
<reference evidence="2" key="1">
    <citation type="journal article" date="2010" name="Nat. Biotechnol.">
        <title>Draft genome sequence of the oilseed species Ricinus communis.</title>
        <authorList>
            <person name="Chan A.P."/>
            <person name="Crabtree J."/>
            <person name="Zhao Q."/>
            <person name="Lorenzi H."/>
            <person name="Orvis J."/>
            <person name="Puiu D."/>
            <person name="Melake-Berhan A."/>
            <person name="Jones K.M."/>
            <person name="Redman J."/>
            <person name="Chen G."/>
            <person name="Cahoon E.B."/>
            <person name="Gedil M."/>
            <person name="Stanke M."/>
            <person name="Haas B.J."/>
            <person name="Wortman J.R."/>
            <person name="Fraser-Liggett C.M."/>
            <person name="Ravel J."/>
            <person name="Rabinowicz P.D."/>
        </authorList>
    </citation>
    <scope>NUCLEOTIDE SEQUENCE [LARGE SCALE GENOMIC DNA]</scope>
    <source>
        <strain evidence="2">cv. Hale</strain>
    </source>
</reference>
<dbReference type="EMBL" id="EQ975468">
    <property type="protein sequence ID" value="EEF27364.1"/>
    <property type="molecule type" value="Genomic_DNA"/>
</dbReference>
<keyword evidence="2" id="KW-1185">Reference proteome</keyword>
<name>B9T9V0_RICCO</name>
<accession>B9T9V0</accession>
<proteinExistence type="predicted"/>
<protein>
    <submittedName>
        <fullName evidence="1">Uncharacterized protein</fullName>
    </submittedName>
</protein>